<protein>
    <submittedName>
        <fullName evidence="1">Uncharacterized protein</fullName>
    </submittedName>
</protein>
<gene>
    <name evidence="1" type="ORF">Pmar_PMAR018170</name>
</gene>
<dbReference type="EMBL" id="GG677457">
    <property type="protein sequence ID" value="EER10404.1"/>
    <property type="molecule type" value="Genomic_DNA"/>
</dbReference>
<evidence type="ECO:0000313" key="1">
    <source>
        <dbReference type="EMBL" id="EER10404.1"/>
    </source>
</evidence>
<reference evidence="1 2" key="1">
    <citation type="submission" date="2008-07" db="EMBL/GenBank/DDBJ databases">
        <authorList>
            <person name="El-Sayed N."/>
            <person name="Caler E."/>
            <person name="Inman J."/>
            <person name="Amedeo P."/>
            <person name="Hass B."/>
            <person name="Wortman J."/>
        </authorList>
    </citation>
    <scope>NUCLEOTIDE SEQUENCE [LARGE SCALE GENOMIC DNA]</scope>
    <source>
        <strain evidence="2">ATCC 50983 / TXsc</strain>
    </source>
</reference>
<accession>C5KYP0</accession>
<dbReference type="GeneID" id="9038253"/>
<evidence type="ECO:0000313" key="2">
    <source>
        <dbReference type="Proteomes" id="UP000007800"/>
    </source>
</evidence>
<feature type="non-terminal residue" evidence="1">
    <location>
        <position position="68"/>
    </location>
</feature>
<dbReference type="OrthoDB" id="9991317at2759"/>
<keyword evidence="2" id="KW-1185">Reference proteome</keyword>
<sequence>LAVFQLYEKLRLQQEGVSGVLAKAEIAYNQGRLWHQLSVFHLADRLYRQALSIIHEAESNGKMYYEDE</sequence>
<dbReference type="RefSeq" id="XP_002778609.1">
    <property type="nucleotide sequence ID" value="XM_002778563.1"/>
</dbReference>
<name>C5KYP0_PERM5</name>
<dbReference type="AlphaFoldDB" id="C5KYP0"/>
<proteinExistence type="predicted"/>
<dbReference type="Proteomes" id="UP000007800">
    <property type="component" value="Unassembled WGS sequence"/>
</dbReference>
<dbReference type="InParanoid" id="C5KYP0"/>
<organism evidence="2">
    <name type="scientific">Perkinsus marinus (strain ATCC 50983 / TXsc)</name>
    <dbReference type="NCBI Taxonomy" id="423536"/>
    <lineage>
        <taxon>Eukaryota</taxon>
        <taxon>Sar</taxon>
        <taxon>Alveolata</taxon>
        <taxon>Perkinsozoa</taxon>
        <taxon>Perkinsea</taxon>
        <taxon>Perkinsida</taxon>
        <taxon>Perkinsidae</taxon>
        <taxon>Perkinsus</taxon>
    </lineage>
</organism>
<feature type="non-terminal residue" evidence="1">
    <location>
        <position position="1"/>
    </location>
</feature>